<proteinExistence type="predicted"/>
<feature type="region of interest" description="Disordered" evidence="1">
    <location>
        <begin position="121"/>
        <end position="185"/>
    </location>
</feature>
<keyword evidence="3" id="KW-1185">Reference proteome</keyword>
<name>A0A0U5CY15_9EURY</name>
<dbReference type="KEGG" id="hhb:Hhub_2355"/>
<reference evidence="3" key="1">
    <citation type="journal article" date="2016" name="Environ. Microbiol.">
        <title>The complete genome of a viable archaeum isolated from 123-million-year-old rock salt.</title>
        <authorList>
            <person name="Jaakkola S.T."/>
            <person name="Pfeiffer F."/>
            <person name="Ravantti J.J."/>
            <person name="Guo Q."/>
            <person name="Liu Y."/>
            <person name="Chen X."/>
            <person name="Ma H."/>
            <person name="Yang C."/>
            <person name="Oksanen H.M."/>
            <person name="Bamford D.H."/>
        </authorList>
    </citation>
    <scope>NUCLEOTIDE SEQUENCE</scope>
    <source>
        <strain evidence="3">JI20-1</strain>
    </source>
</reference>
<evidence type="ECO:0000256" key="1">
    <source>
        <dbReference type="SAM" id="MobiDB-lite"/>
    </source>
</evidence>
<sequence length="185" mass="21258">MSKVSIGFRGWRFEEDDVFDERGDYRDFDEMPDDASARLRRLPALMDRPCDACYLLHGDDDTSRNTPAAVYGEPRAEVLLCAEHEVDFYYWFLEDGGEQYRGTEQLQEAFREWFADGGRAPDWYDGPEHVATDPEETPNPDIPDPEIHNVELPEDEQAGIDLRPEMEGADDLDLDLDADYPTSDE</sequence>
<dbReference type="AlphaFoldDB" id="A0A0U5CY15"/>
<organism evidence="2 3">
    <name type="scientific">Halobacterium hubeiense</name>
    <dbReference type="NCBI Taxonomy" id="1407499"/>
    <lineage>
        <taxon>Archaea</taxon>
        <taxon>Methanobacteriati</taxon>
        <taxon>Methanobacteriota</taxon>
        <taxon>Stenosarchaea group</taxon>
        <taxon>Halobacteria</taxon>
        <taxon>Halobacteriales</taxon>
        <taxon>Halobacteriaceae</taxon>
        <taxon>Halobacterium</taxon>
    </lineage>
</organism>
<dbReference type="GeneID" id="91109807"/>
<dbReference type="Proteomes" id="UP000066737">
    <property type="component" value="Chromosome I"/>
</dbReference>
<feature type="compositionally biased region" description="Acidic residues" evidence="1">
    <location>
        <begin position="167"/>
        <end position="185"/>
    </location>
</feature>
<protein>
    <submittedName>
        <fullName evidence="2">Uncharacterized protein</fullName>
    </submittedName>
</protein>
<dbReference type="RefSeq" id="WP_059056761.1">
    <property type="nucleotide sequence ID" value="NZ_CEML01000001.1"/>
</dbReference>
<dbReference type="Pfam" id="PF26419">
    <property type="entry name" value="DUF8114"/>
    <property type="match status" value="1"/>
</dbReference>
<dbReference type="EMBL" id="LN831302">
    <property type="protein sequence ID" value="CQH56246.1"/>
    <property type="molecule type" value="Genomic_DNA"/>
</dbReference>
<accession>A0A0U5CY15</accession>
<dbReference type="STRING" id="1407499.HHUB_2355"/>
<dbReference type="InterPro" id="IPR058427">
    <property type="entry name" value="DUF8114"/>
</dbReference>
<gene>
    <name evidence="2" type="ORF">HHUB_2355</name>
</gene>
<evidence type="ECO:0000313" key="3">
    <source>
        <dbReference type="Proteomes" id="UP000066737"/>
    </source>
</evidence>
<evidence type="ECO:0000313" key="2">
    <source>
        <dbReference type="EMBL" id="CQH56246.1"/>
    </source>
</evidence>
<dbReference type="OrthoDB" id="341007at2157"/>